<proteinExistence type="predicted"/>
<accession>A0ABP8T1Q8</accession>
<evidence type="ECO:0000313" key="3">
    <source>
        <dbReference type="Proteomes" id="UP001500691"/>
    </source>
</evidence>
<sequence>MSGRVTCPDPLFGAVTACVIRIPKNLQRLSRYSPGPALQRGRDGVGSNPARGTHHHLDTGREDAAMPPRTRVTTSSNGKHWWFIWKCDCGRRSPGGWADQKKAIAGKRAHEAKHAANPRY</sequence>
<evidence type="ECO:0000256" key="1">
    <source>
        <dbReference type="SAM" id="MobiDB-lite"/>
    </source>
</evidence>
<protein>
    <submittedName>
        <fullName evidence="2">Uncharacterized protein</fullName>
    </submittedName>
</protein>
<keyword evidence="3" id="KW-1185">Reference proteome</keyword>
<dbReference type="EMBL" id="BAABFF010000001">
    <property type="protein sequence ID" value="GAA4578018.1"/>
    <property type="molecule type" value="Genomic_DNA"/>
</dbReference>
<organism evidence="2 3">
    <name type="scientific">Actinocorallia cavernae</name>
    <dbReference type="NCBI Taxonomy" id="328075"/>
    <lineage>
        <taxon>Bacteria</taxon>
        <taxon>Bacillati</taxon>
        <taxon>Actinomycetota</taxon>
        <taxon>Actinomycetes</taxon>
        <taxon>Streptosporangiales</taxon>
        <taxon>Thermomonosporaceae</taxon>
        <taxon>Actinocorallia</taxon>
    </lineage>
</organism>
<gene>
    <name evidence="2" type="ORF">GCM10023100_53160</name>
</gene>
<reference evidence="3" key="1">
    <citation type="journal article" date="2019" name="Int. J. Syst. Evol. Microbiol.">
        <title>The Global Catalogue of Microorganisms (GCM) 10K type strain sequencing project: providing services to taxonomists for standard genome sequencing and annotation.</title>
        <authorList>
            <consortium name="The Broad Institute Genomics Platform"/>
            <consortium name="The Broad Institute Genome Sequencing Center for Infectious Disease"/>
            <person name="Wu L."/>
            <person name="Ma J."/>
        </authorList>
    </citation>
    <scope>NUCLEOTIDE SEQUENCE [LARGE SCALE GENOMIC DNA]</scope>
    <source>
        <strain evidence="3">JCM 13278</strain>
    </source>
</reference>
<feature type="region of interest" description="Disordered" evidence="1">
    <location>
        <begin position="96"/>
        <end position="120"/>
    </location>
</feature>
<dbReference type="Proteomes" id="UP001500691">
    <property type="component" value="Unassembled WGS sequence"/>
</dbReference>
<evidence type="ECO:0000313" key="2">
    <source>
        <dbReference type="EMBL" id="GAA4578018.1"/>
    </source>
</evidence>
<feature type="compositionally biased region" description="Basic and acidic residues" evidence="1">
    <location>
        <begin position="55"/>
        <end position="64"/>
    </location>
</feature>
<comment type="caution">
    <text evidence="2">The sequence shown here is derived from an EMBL/GenBank/DDBJ whole genome shotgun (WGS) entry which is preliminary data.</text>
</comment>
<name>A0ABP8T1Q8_9ACTN</name>
<feature type="region of interest" description="Disordered" evidence="1">
    <location>
        <begin position="31"/>
        <end position="76"/>
    </location>
</feature>